<protein>
    <recommendedName>
        <fullName evidence="3">Phosphohexomutase</fullName>
    </recommendedName>
    <alternativeName>
        <fullName evidence="4">Phosphomannose isomerase</fullName>
    </alternativeName>
</protein>
<dbReference type="InterPro" id="IPR014628">
    <property type="entry name" value="Man6P_isomerase_Firm_short"/>
</dbReference>
<name>A0A0E2H537_9FIRM</name>
<dbReference type="GO" id="GO:0008270">
    <property type="term" value="F:zinc ion binding"/>
    <property type="evidence" value="ECO:0007669"/>
    <property type="project" value="InterPro"/>
</dbReference>
<dbReference type="Pfam" id="PF21621">
    <property type="entry name" value="MPI_cupin_dom"/>
    <property type="match status" value="1"/>
</dbReference>
<dbReference type="HOGENOM" id="CLU_020529_0_0_9"/>
<dbReference type="CDD" id="cd07010">
    <property type="entry name" value="cupin_PMI_type_I_N_bac"/>
    <property type="match status" value="1"/>
</dbReference>
<feature type="active site" evidence="6">
    <location>
        <position position="194"/>
    </location>
</feature>
<dbReference type="Proteomes" id="UP000013085">
    <property type="component" value="Unassembled WGS sequence"/>
</dbReference>
<evidence type="ECO:0000259" key="7">
    <source>
        <dbReference type="Pfam" id="PF20511"/>
    </source>
</evidence>
<proteinExistence type="predicted"/>
<feature type="binding site" evidence="5">
    <location>
        <position position="99"/>
    </location>
    <ligand>
        <name>Zn(2+)</name>
        <dbReference type="ChEBI" id="CHEBI:29105"/>
    </ligand>
</feature>
<dbReference type="InterPro" id="IPR051804">
    <property type="entry name" value="Carb_Metab_Reg_Kinase/Isom"/>
</dbReference>
<organism evidence="9 10">
    <name type="scientific">[Clostridium] clostridioforme 90A8</name>
    <dbReference type="NCBI Taxonomy" id="999408"/>
    <lineage>
        <taxon>Bacteria</taxon>
        <taxon>Bacillati</taxon>
        <taxon>Bacillota</taxon>
        <taxon>Clostridia</taxon>
        <taxon>Lachnospirales</taxon>
        <taxon>Lachnospiraceae</taxon>
        <taxon>Enterocloster</taxon>
    </lineage>
</organism>
<evidence type="ECO:0000313" key="10">
    <source>
        <dbReference type="Proteomes" id="UP000013085"/>
    </source>
</evidence>
<keyword evidence="9" id="KW-0413">Isomerase</keyword>
<evidence type="ECO:0000313" key="9">
    <source>
        <dbReference type="EMBL" id="ENZ10261.1"/>
    </source>
</evidence>
<evidence type="ECO:0000259" key="8">
    <source>
        <dbReference type="Pfam" id="PF21621"/>
    </source>
</evidence>
<dbReference type="SUPFAM" id="SSF51182">
    <property type="entry name" value="RmlC-like cupins"/>
    <property type="match status" value="1"/>
</dbReference>
<dbReference type="Gene3D" id="2.60.120.10">
    <property type="entry name" value="Jelly Rolls"/>
    <property type="match status" value="2"/>
</dbReference>
<dbReference type="InterPro" id="IPR046457">
    <property type="entry name" value="PMI_typeI_cat"/>
</dbReference>
<evidence type="ECO:0000256" key="3">
    <source>
        <dbReference type="ARBA" id="ARBA00029741"/>
    </source>
</evidence>
<dbReference type="InterPro" id="IPR014710">
    <property type="entry name" value="RmlC-like_jellyroll"/>
</dbReference>
<evidence type="ECO:0000256" key="5">
    <source>
        <dbReference type="PIRSR" id="PIRSR036894-1"/>
    </source>
</evidence>
<dbReference type="InterPro" id="IPR049071">
    <property type="entry name" value="MPI_cupin_dom"/>
</dbReference>
<dbReference type="GO" id="GO:0004476">
    <property type="term" value="F:mannose-6-phosphate isomerase activity"/>
    <property type="evidence" value="ECO:0007669"/>
    <property type="project" value="InterPro"/>
</dbReference>
<keyword evidence="2 5" id="KW-0862">Zinc</keyword>
<comment type="cofactor">
    <cofactor evidence="5">
        <name>Zn(2+)</name>
        <dbReference type="ChEBI" id="CHEBI:29105"/>
    </cofactor>
    <text evidence="5">Binds 1 zinc ion per subunit.</text>
</comment>
<dbReference type="PANTHER" id="PTHR42742">
    <property type="entry name" value="TRANSCRIPTIONAL REPRESSOR MPRA"/>
    <property type="match status" value="1"/>
</dbReference>
<dbReference type="GeneID" id="57964169"/>
<feature type="binding site" evidence="5">
    <location>
        <position position="117"/>
    </location>
    <ligand>
        <name>Zn(2+)</name>
        <dbReference type="ChEBI" id="CHEBI:29105"/>
    </ligand>
</feature>
<dbReference type="RefSeq" id="WP_002584695.1">
    <property type="nucleotide sequence ID" value="NZ_KB850983.1"/>
</dbReference>
<dbReference type="Pfam" id="PF20511">
    <property type="entry name" value="PMI_typeI_cat"/>
    <property type="match status" value="1"/>
</dbReference>
<dbReference type="GO" id="GO:0005975">
    <property type="term" value="P:carbohydrate metabolic process"/>
    <property type="evidence" value="ECO:0007669"/>
    <property type="project" value="InterPro"/>
</dbReference>
<feature type="domain" description="Mannose-6-phosphate isomerase cupin" evidence="8">
    <location>
        <begin position="243"/>
        <end position="312"/>
    </location>
</feature>
<accession>A0A0E2H537</accession>
<evidence type="ECO:0000256" key="6">
    <source>
        <dbReference type="PIRSR" id="PIRSR036894-2"/>
    </source>
</evidence>
<evidence type="ECO:0000256" key="2">
    <source>
        <dbReference type="ARBA" id="ARBA00022833"/>
    </source>
</evidence>
<dbReference type="PIRSF" id="PIRSF036894">
    <property type="entry name" value="PMI_Firm_short"/>
    <property type="match status" value="1"/>
</dbReference>
<comment type="caution">
    <text evidence="9">The sequence shown here is derived from an EMBL/GenBank/DDBJ whole genome shotgun (WGS) entry which is preliminary data.</text>
</comment>
<dbReference type="PATRIC" id="fig|999408.3.peg.4551"/>
<feature type="domain" description="Phosphomannose isomerase type I catalytic" evidence="7">
    <location>
        <begin position="6"/>
        <end position="106"/>
    </location>
</feature>
<gene>
    <name evidence="9" type="ORF">HMPREF1090_04240</name>
</gene>
<feature type="binding site" evidence="5">
    <location>
        <position position="174"/>
    </location>
    <ligand>
        <name>Zn(2+)</name>
        <dbReference type="ChEBI" id="CHEBI:29105"/>
    </ligand>
</feature>
<evidence type="ECO:0000256" key="4">
    <source>
        <dbReference type="ARBA" id="ARBA00030762"/>
    </source>
</evidence>
<reference evidence="9 10" key="1">
    <citation type="submission" date="2013-01" db="EMBL/GenBank/DDBJ databases">
        <title>The Genome Sequence of Clostridium clostridioforme 90A8.</title>
        <authorList>
            <consortium name="The Broad Institute Genome Sequencing Platform"/>
            <person name="Earl A."/>
            <person name="Ward D."/>
            <person name="Feldgarden M."/>
            <person name="Gevers D."/>
            <person name="Courvalin P."/>
            <person name="Lambert T."/>
            <person name="Walker B."/>
            <person name="Young S.K."/>
            <person name="Zeng Q."/>
            <person name="Gargeya S."/>
            <person name="Fitzgerald M."/>
            <person name="Haas B."/>
            <person name="Abouelleil A."/>
            <person name="Alvarado L."/>
            <person name="Arachchi H.M."/>
            <person name="Berlin A.M."/>
            <person name="Chapman S.B."/>
            <person name="Dewar J."/>
            <person name="Goldberg J."/>
            <person name="Griggs A."/>
            <person name="Gujja S."/>
            <person name="Hansen M."/>
            <person name="Howarth C."/>
            <person name="Imamovic A."/>
            <person name="Larimer J."/>
            <person name="McCowan C."/>
            <person name="Murphy C."/>
            <person name="Neiman D."/>
            <person name="Pearson M."/>
            <person name="Priest M."/>
            <person name="Roberts A."/>
            <person name="Saif S."/>
            <person name="Shea T."/>
            <person name="Sisk P."/>
            <person name="Sykes S."/>
            <person name="Wortman J."/>
            <person name="Nusbaum C."/>
            <person name="Birren B."/>
        </authorList>
    </citation>
    <scope>NUCLEOTIDE SEQUENCE [LARGE SCALE GENOMIC DNA]</scope>
    <source>
        <strain evidence="9 10">90A8</strain>
    </source>
</reference>
<keyword evidence="1 5" id="KW-0479">Metal-binding</keyword>
<dbReference type="EMBL" id="AGYR01000047">
    <property type="protein sequence ID" value="ENZ10261.1"/>
    <property type="molecule type" value="Genomic_DNA"/>
</dbReference>
<dbReference type="AlphaFoldDB" id="A0A0E2H537"/>
<sequence>MRELLFMEPVFKEAIWGGTRLKDVFGYDIPSSRTGECWAISAHKNGDCRIAGGTWKGQSLSSLWESHPEWFGAAAGCHREFPLLVKIIDARNDLSIQVHPDNAYAAEHENGSLGKTECWYILDCDPDAAIVIGHHAGNKDEVKRMIEEKRWKDFIREIPVRKGDFFQINPGCVHAIKGGTLVLETQQSSDITYRVYDYDRLSDGKPRQLHIKESIDVIEAPFREDQNALPAVVKETDSGRKVHLVTCAYYTADKIDTTGRYTENFGDSFANVSILDGEGSVNGIPVSKGQHFIVPAGFGDVIFEGALSMICSQAV</sequence>
<dbReference type="InterPro" id="IPR011051">
    <property type="entry name" value="RmlC_Cupin_sf"/>
</dbReference>
<dbReference type="PANTHER" id="PTHR42742:SF3">
    <property type="entry name" value="FRUCTOKINASE"/>
    <property type="match status" value="1"/>
</dbReference>
<evidence type="ECO:0000256" key="1">
    <source>
        <dbReference type="ARBA" id="ARBA00022723"/>
    </source>
</evidence>